<evidence type="ECO:0000256" key="5">
    <source>
        <dbReference type="ARBA" id="ARBA00022723"/>
    </source>
</evidence>
<dbReference type="GO" id="GO:0016702">
    <property type="term" value="F:oxidoreductase activity, acting on single donors with incorporation of molecular oxygen, incorporation of two atoms of oxygen"/>
    <property type="evidence" value="ECO:0007669"/>
    <property type="project" value="InterPro"/>
</dbReference>
<dbReference type="GO" id="GO:0005737">
    <property type="term" value="C:cytoplasm"/>
    <property type="evidence" value="ECO:0007669"/>
    <property type="project" value="UniProtKB-SubCell"/>
</dbReference>
<evidence type="ECO:0000313" key="17">
    <source>
        <dbReference type="Proteomes" id="UP001460270"/>
    </source>
</evidence>
<comment type="caution">
    <text evidence="12">Lacks conserved residue(s) required for the propagation of feature annotation.</text>
</comment>
<dbReference type="Proteomes" id="UP001460270">
    <property type="component" value="Unassembled WGS sequence"/>
</dbReference>
<evidence type="ECO:0000256" key="10">
    <source>
        <dbReference type="PIRSR" id="PIRSR601885-1"/>
    </source>
</evidence>
<dbReference type="Gene3D" id="3.10.450.60">
    <property type="match status" value="2"/>
</dbReference>
<keyword evidence="17" id="KW-1185">Reference proteome</keyword>
<dbReference type="InterPro" id="IPR036226">
    <property type="entry name" value="LipOase_C_sf"/>
</dbReference>
<dbReference type="GO" id="GO:0034440">
    <property type="term" value="P:lipid oxidation"/>
    <property type="evidence" value="ECO:0007669"/>
    <property type="project" value="InterPro"/>
</dbReference>
<feature type="binding site" evidence="10">
    <location>
        <position position="1349"/>
    </location>
    <ligand>
        <name>Fe cation</name>
        <dbReference type="ChEBI" id="CHEBI:24875"/>
        <note>catalytic</note>
    </ligand>
</feature>
<dbReference type="PRINTS" id="PR00467">
    <property type="entry name" value="MAMLPOXGNASE"/>
</dbReference>
<evidence type="ECO:0000259" key="14">
    <source>
        <dbReference type="PROSITE" id="PS50095"/>
    </source>
</evidence>
<dbReference type="InterPro" id="IPR001885">
    <property type="entry name" value="LipOase_mml"/>
</dbReference>
<proteinExistence type="inferred from homology"/>
<evidence type="ECO:0000313" key="16">
    <source>
        <dbReference type="EMBL" id="KAK7912868.1"/>
    </source>
</evidence>
<feature type="site" description="Essential for stabilizing binding to COTL1" evidence="11">
    <location>
        <position position="888"/>
    </location>
</feature>
<dbReference type="EMBL" id="JBBPFD010000009">
    <property type="protein sequence ID" value="KAK7912868.1"/>
    <property type="molecule type" value="Genomic_DNA"/>
</dbReference>
<evidence type="ECO:0000256" key="4">
    <source>
        <dbReference type="ARBA" id="ARBA00022490"/>
    </source>
</evidence>
<evidence type="ECO:0000256" key="8">
    <source>
        <dbReference type="ARBA" id="ARBA00023004"/>
    </source>
</evidence>
<sequence length="1472" mass="169706">MRSAGYIKDIFEHGFLSKTETGIPQSFSTVNELVKFVTMVIFTSSAQHSAVNTGQLDFGGWMPNFPSSLQLPPPAIKGRASEHTLLQTLPDVNTTVHALAVLWLLSTQSTDFVALGNYPQELFTEEVCCKIMENFGKELSDLDEAIDTRNKNLLLPYTYMKPKSMENSETTFKLTCPTSIGKLLLVELEKLDCPRSLWFVRKIEVHCPEGIKYTFPIYTWIEDDEVHCYREGTALKGADDHDHLAKDTRERELKSRRKLYCWDVYKEGLPHCMKADNISALPCEVRFSFAKEMQFDLTAAAGLAAINLRNLENCKRTWNSFEEIDRGFGRCKTQAAAYVQKHWKDDAFFGEQFLNGVNPMVIRNCTSLPRNFPITEDMVYLHGVKLATEMKRGNIFLCNYEKLDGVTTNVVNQKKQYLAAPLVLLHKTRENELKPIAIQLHQTPSEDNPIFVPTDSEYDWLLAKTFVRSADFNEHELNVHLLRTHLLAEVITVSLLRNVSSVHPLYKIIFPHTRYTLQINLLARQTLISQQDGVFTKYASSGGEGMFTILQRSLSSLTYSSLCIHDDIKERGMDKLPNYYYREDGLRLWDIIHKFVDGMIKCYYKCDNDVQKDDELQKWIQDICEHGHLSRRMGFPQSFVTIDDLVKFVSMIIFTCSAQHAAVSNSQFDYGAWMPNTPITLQQPPPTRKGLASEEMLLKTLPDVNVTVHGMAVLYLLSKQSSDFIPLGHYPNGYFCEDDPLDLMRSFKNDLTELHEDIVKRNEHMLSQNRLPYPYLDPNRMENKKMKTYTIKLTTSKILYFNIFDVILIKLVGYDGESDQTWVTGARRLLTRGESTFTLTSPDTIGKVLMVELVKQQLPLIPKRSTFVDTVEVICPDERVYKFCIHHWIKEGKVYRFREATALRVFDENHVLSEYSRKMELKGRQRKYQWKEYNKGFPYCMKADDVNSLPYEVQFSFTKDVHFKLTAVHGLLELNLNGLANCEDPWKNFDAIKEALKNYKSDISDYVEKNWKKDAFFGYQFLNGVNPMKIRRCDSLPPNFPVTENMVRLEGEASLKTEMEKGNIFLCDYKLLEGVETCLINKEQQYMAAPLVLLHKTPNNELKPVAIQLKQTPSKDNPIFFPTDSNYDWLLAKTFVRSADFNEHELNVHLLRTHLLAEVFTVALLRNIPNVHPLYKLLVPHTRYTLQINLMARTQLISDDGYFATYAAPSQEGVVTIMQRSLSSVTYSSLCIHDDIKERGMESVPNYYYRDDGLRLWDIIHRYVDGVMRHYYKSDKEVGQDTEIQNFIKDIFKHGFLSKKESGIVSEPNKTASRKTNNYFCFRNPRELHEVKELVKFITMIIFTCSAQHSAVNHGQFDFGRWMPNAPSSLQFPPPCKKGTGSEELLLKTLPDVNTTVQTAAVLRLLSLQSSDFVSLGKHSEEYFTEETPLKLMKKFQNDLEKLDEKIDERNKGLDLPYTYLKPVNMENSVSL</sequence>
<evidence type="ECO:0000256" key="6">
    <source>
        <dbReference type="ARBA" id="ARBA00022964"/>
    </source>
</evidence>
<organism evidence="16 17">
    <name type="scientific">Mugilogobius chulae</name>
    <name type="common">yellowstripe goby</name>
    <dbReference type="NCBI Taxonomy" id="88201"/>
    <lineage>
        <taxon>Eukaryota</taxon>
        <taxon>Metazoa</taxon>
        <taxon>Chordata</taxon>
        <taxon>Craniata</taxon>
        <taxon>Vertebrata</taxon>
        <taxon>Euteleostomi</taxon>
        <taxon>Actinopterygii</taxon>
        <taxon>Neopterygii</taxon>
        <taxon>Teleostei</taxon>
        <taxon>Neoteleostei</taxon>
        <taxon>Acanthomorphata</taxon>
        <taxon>Gobiaria</taxon>
        <taxon>Gobiiformes</taxon>
        <taxon>Gobioidei</taxon>
        <taxon>Gobiidae</taxon>
        <taxon>Gobionellinae</taxon>
        <taxon>Mugilogobius</taxon>
    </lineage>
</organism>
<dbReference type="Pfam" id="PF00305">
    <property type="entry name" value="Lipoxygenase"/>
    <property type="match status" value="3"/>
</dbReference>
<dbReference type="InterPro" id="IPR020834">
    <property type="entry name" value="LipOase_CS"/>
</dbReference>
<dbReference type="InterPro" id="IPR020833">
    <property type="entry name" value="LipOase_Fe_BS"/>
</dbReference>
<feature type="domain" description="PLAT" evidence="14">
    <location>
        <begin position="787"/>
        <end position="903"/>
    </location>
</feature>
<reference evidence="17" key="1">
    <citation type="submission" date="2024-04" db="EMBL/GenBank/DDBJ databases">
        <title>Salinicola lusitanus LLJ914,a marine bacterium isolated from the Okinawa Trough.</title>
        <authorList>
            <person name="Li J."/>
        </authorList>
    </citation>
    <scope>NUCLEOTIDE SEQUENCE [LARGE SCALE GENOMIC DNA]</scope>
</reference>
<dbReference type="PRINTS" id="PR00087">
    <property type="entry name" value="LIPOXYGENASE"/>
</dbReference>
<feature type="domain" description="Lipoxygenase" evidence="15">
    <location>
        <begin position="234"/>
        <end position="787"/>
    </location>
</feature>
<gene>
    <name evidence="16" type="ORF">WMY93_013079</name>
</gene>
<evidence type="ECO:0000256" key="9">
    <source>
        <dbReference type="ARBA" id="ARBA00023098"/>
    </source>
</evidence>
<evidence type="ECO:0000256" key="1">
    <source>
        <dbReference type="ARBA" id="ARBA00004496"/>
    </source>
</evidence>
<dbReference type="Gene3D" id="1.20.245.10">
    <property type="entry name" value="Lipoxygenase-1, Domain 5"/>
    <property type="match status" value="3"/>
</dbReference>
<dbReference type="Gene3D" id="2.60.60.20">
    <property type="entry name" value="PLAT/LH2 domain"/>
    <property type="match status" value="1"/>
</dbReference>
<evidence type="ECO:0000256" key="11">
    <source>
        <dbReference type="PIRSR" id="PIRSR601885-3"/>
    </source>
</evidence>
<evidence type="ECO:0000256" key="13">
    <source>
        <dbReference type="RuleBase" id="RU003974"/>
    </source>
</evidence>
<keyword evidence="8 10" id="KW-0408">Iron</keyword>
<feature type="binding site" evidence="10">
    <location>
        <position position="1149"/>
    </location>
    <ligand>
        <name>Fe cation</name>
        <dbReference type="ChEBI" id="CHEBI:24875"/>
        <note>catalytic</note>
    </ligand>
</feature>
<keyword evidence="6 13" id="KW-0223">Dioxygenase</keyword>
<comment type="subcellular location">
    <subcellularLocation>
        <location evidence="1">Cytoplasm</location>
    </subcellularLocation>
</comment>
<evidence type="ECO:0000256" key="3">
    <source>
        <dbReference type="ARBA" id="ARBA00009419"/>
    </source>
</evidence>
<dbReference type="Pfam" id="PF01477">
    <property type="entry name" value="PLAT"/>
    <property type="match status" value="2"/>
</dbReference>
<dbReference type="PROSITE" id="PS50095">
    <property type="entry name" value="PLAT"/>
    <property type="match status" value="1"/>
</dbReference>
<dbReference type="GO" id="GO:0005506">
    <property type="term" value="F:iron ion binding"/>
    <property type="evidence" value="ECO:0007669"/>
    <property type="project" value="InterPro"/>
</dbReference>
<dbReference type="PROSITE" id="PS51393">
    <property type="entry name" value="LIPOXYGENASE_3"/>
    <property type="match status" value="3"/>
</dbReference>
<dbReference type="FunFam" id="1.20.245.10:FF:000001">
    <property type="entry name" value="Arachidonate 5-lipoxygenase a"/>
    <property type="match status" value="2"/>
</dbReference>
<accession>A0AAW0NZ04</accession>
<dbReference type="InterPro" id="IPR000907">
    <property type="entry name" value="LipOase"/>
</dbReference>
<comment type="cofactor">
    <cofactor evidence="10">
        <name>Fe cation</name>
        <dbReference type="ChEBI" id="CHEBI:24875"/>
    </cofactor>
    <text evidence="10">Binds 1 Fe cation per subunit.</text>
</comment>
<dbReference type="PROSITE" id="PS00711">
    <property type="entry name" value="LIPOXYGENASE_1"/>
    <property type="match status" value="2"/>
</dbReference>
<evidence type="ECO:0000256" key="12">
    <source>
        <dbReference type="PROSITE-ProRule" id="PRU00152"/>
    </source>
</evidence>
<keyword evidence="9" id="KW-0443">Lipid metabolism</keyword>
<protein>
    <submittedName>
        <fullName evidence="16">Uncharacterized protein</fullName>
    </submittedName>
</protein>
<evidence type="ECO:0000256" key="7">
    <source>
        <dbReference type="ARBA" id="ARBA00023002"/>
    </source>
</evidence>
<feature type="domain" description="Lipoxygenase" evidence="15">
    <location>
        <begin position="902"/>
        <end position="1472"/>
    </location>
</feature>
<feature type="binding site" evidence="10">
    <location>
        <position position="1154"/>
    </location>
    <ligand>
        <name>Fe cation</name>
        <dbReference type="ChEBI" id="CHEBI:24875"/>
        <note>catalytic</note>
    </ligand>
</feature>
<keyword evidence="4" id="KW-0963">Cytoplasm</keyword>
<comment type="caution">
    <text evidence="16">The sequence shown here is derived from an EMBL/GenBank/DDBJ whole genome shotgun (WGS) entry which is preliminary data.</text>
</comment>
<keyword evidence="5 10" id="KW-0479">Metal-binding</keyword>
<dbReference type="PROSITE" id="PS00081">
    <property type="entry name" value="LIPOXYGENASE_2"/>
    <property type="match status" value="2"/>
</dbReference>
<evidence type="ECO:0000259" key="15">
    <source>
        <dbReference type="PROSITE" id="PS51393"/>
    </source>
</evidence>
<dbReference type="InterPro" id="IPR001024">
    <property type="entry name" value="PLAT/LH2_dom"/>
</dbReference>
<comment type="similarity">
    <text evidence="3 13">Belongs to the lipoxygenase family.</text>
</comment>
<feature type="domain" description="Lipoxygenase" evidence="15">
    <location>
        <begin position="1"/>
        <end position="171"/>
    </location>
</feature>
<keyword evidence="7 13" id="KW-0560">Oxidoreductase</keyword>
<comment type="pathway">
    <text evidence="2">Lipid metabolism.</text>
</comment>
<dbReference type="PANTHER" id="PTHR11771">
    <property type="entry name" value="LIPOXYGENASE"/>
    <property type="match status" value="1"/>
</dbReference>
<dbReference type="InterPro" id="IPR013819">
    <property type="entry name" value="LipOase_C"/>
</dbReference>
<name>A0AAW0NZ04_9GOBI</name>
<dbReference type="InterPro" id="IPR036392">
    <property type="entry name" value="PLAT/LH2_dom_sf"/>
</dbReference>
<dbReference type="SUPFAM" id="SSF48484">
    <property type="entry name" value="Lipoxigenase"/>
    <property type="match status" value="3"/>
</dbReference>
<evidence type="ECO:0000256" key="2">
    <source>
        <dbReference type="ARBA" id="ARBA00005189"/>
    </source>
</evidence>
<dbReference type="SUPFAM" id="SSF49723">
    <property type="entry name" value="Lipase/lipooxygenase domain (PLAT/LH2 domain)"/>
    <property type="match status" value="2"/>
</dbReference>